<name>A0A9D1H3W1_9FIRM</name>
<proteinExistence type="predicted"/>
<reference evidence="1" key="1">
    <citation type="submission" date="2020-10" db="EMBL/GenBank/DDBJ databases">
        <authorList>
            <person name="Gilroy R."/>
        </authorList>
    </citation>
    <scope>NUCLEOTIDE SEQUENCE</scope>
    <source>
        <strain evidence="1">CHK181-108</strain>
    </source>
</reference>
<protein>
    <submittedName>
        <fullName evidence="1">Uncharacterized protein</fullName>
    </submittedName>
</protein>
<accession>A0A9D1H3W1</accession>
<organism evidence="1 2">
    <name type="scientific">Candidatus Ornithomonoglobus intestinigallinarum</name>
    <dbReference type="NCBI Taxonomy" id="2840894"/>
    <lineage>
        <taxon>Bacteria</taxon>
        <taxon>Bacillati</taxon>
        <taxon>Bacillota</taxon>
        <taxon>Clostridia</taxon>
        <taxon>Candidatus Ornithomonoglobus</taxon>
    </lineage>
</organism>
<sequence length="58" mass="6399">MKNKNNLKAYELPRISIRPFGSESVVTGSGIIASLTDKGLTAENTVKIDFIDILKFDE</sequence>
<evidence type="ECO:0000313" key="1">
    <source>
        <dbReference type="EMBL" id="HIT86152.1"/>
    </source>
</evidence>
<gene>
    <name evidence="1" type="ORF">IAA60_09675</name>
</gene>
<evidence type="ECO:0000313" key="2">
    <source>
        <dbReference type="Proteomes" id="UP000824165"/>
    </source>
</evidence>
<dbReference type="AlphaFoldDB" id="A0A9D1H3W1"/>
<dbReference type="EMBL" id="DVLU01000104">
    <property type="protein sequence ID" value="HIT86152.1"/>
    <property type="molecule type" value="Genomic_DNA"/>
</dbReference>
<reference evidence="1" key="2">
    <citation type="journal article" date="2021" name="PeerJ">
        <title>Extensive microbial diversity within the chicken gut microbiome revealed by metagenomics and culture.</title>
        <authorList>
            <person name="Gilroy R."/>
            <person name="Ravi A."/>
            <person name="Getino M."/>
            <person name="Pursley I."/>
            <person name="Horton D.L."/>
            <person name="Alikhan N.F."/>
            <person name="Baker D."/>
            <person name="Gharbi K."/>
            <person name="Hall N."/>
            <person name="Watson M."/>
            <person name="Adriaenssens E.M."/>
            <person name="Foster-Nyarko E."/>
            <person name="Jarju S."/>
            <person name="Secka A."/>
            <person name="Antonio M."/>
            <person name="Oren A."/>
            <person name="Chaudhuri R.R."/>
            <person name="La Ragione R."/>
            <person name="Hildebrand F."/>
            <person name="Pallen M.J."/>
        </authorList>
    </citation>
    <scope>NUCLEOTIDE SEQUENCE</scope>
    <source>
        <strain evidence="1">CHK181-108</strain>
    </source>
</reference>
<dbReference type="Proteomes" id="UP000824165">
    <property type="component" value="Unassembled WGS sequence"/>
</dbReference>
<comment type="caution">
    <text evidence="1">The sequence shown here is derived from an EMBL/GenBank/DDBJ whole genome shotgun (WGS) entry which is preliminary data.</text>
</comment>